<comment type="subcellular location">
    <subcellularLocation>
        <location evidence="6">Cell membrane</location>
        <topology evidence="6">Multi-pass membrane protein</topology>
    </subcellularLocation>
    <subcellularLocation>
        <location evidence="1">Membrane</location>
        <topology evidence="1">Multi-pass membrane protein</topology>
    </subcellularLocation>
</comment>
<evidence type="ECO:0000256" key="5">
    <source>
        <dbReference type="ARBA" id="ARBA00023136"/>
    </source>
</evidence>
<dbReference type="PANTHER" id="PTHR30177:SF4">
    <property type="entry name" value="OSMOPROTECTANT IMPORT PERMEASE PROTEIN OSMW"/>
    <property type="match status" value="1"/>
</dbReference>
<organism evidence="8 9">
    <name type="scientific">Georgenia alba</name>
    <dbReference type="NCBI Taxonomy" id="2233858"/>
    <lineage>
        <taxon>Bacteria</taxon>
        <taxon>Bacillati</taxon>
        <taxon>Actinomycetota</taxon>
        <taxon>Actinomycetes</taxon>
        <taxon>Micrococcales</taxon>
        <taxon>Bogoriellaceae</taxon>
        <taxon>Georgenia</taxon>
    </lineage>
</organism>
<dbReference type="Gene3D" id="1.10.3720.10">
    <property type="entry name" value="MetI-like"/>
    <property type="match status" value="1"/>
</dbReference>
<feature type="transmembrane region" description="Helical" evidence="6">
    <location>
        <begin position="48"/>
        <end position="73"/>
    </location>
</feature>
<feature type="transmembrane region" description="Helical" evidence="6">
    <location>
        <begin position="179"/>
        <end position="199"/>
    </location>
</feature>
<dbReference type="InterPro" id="IPR035906">
    <property type="entry name" value="MetI-like_sf"/>
</dbReference>
<dbReference type="EMBL" id="JBHTCQ010000001">
    <property type="protein sequence ID" value="MFC7403642.1"/>
    <property type="molecule type" value="Genomic_DNA"/>
</dbReference>
<dbReference type="Proteomes" id="UP001596455">
    <property type="component" value="Unassembled WGS sequence"/>
</dbReference>
<reference evidence="9" key="1">
    <citation type="journal article" date="2019" name="Int. J. Syst. Evol. Microbiol.">
        <title>The Global Catalogue of Microorganisms (GCM) 10K type strain sequencing project: providing services to taxonomists for standard genome sequencing and annotation.</title>
        <authorList>
            <consortium name="The Broad Institute Genomics Platform"/>
            <consortium name="The Broad Institute Genome Sequencing Center for Infectious Disease"/>
            <person name="Wu L."/>
            <person name="Ma J."/>
        </authorList>
    </citation>
    <scope>NUCLEOTIDE SEQUENCE [LARGE SCALE GENOMIC DNA]</scope>
    <source>
        <strain evidence="9">JCM 1490</strain>
    </source>
</reference>
<dbReference type="RefSeq" id="WP_382390295.1">
    <property type="nucleotide sequence ID" value="NZ_JBHTCQ010000001.1"/>
</dbReference>
<dbReference type="InterPro" id="IPR000515">
    <property type="entry name" value="MetI-like"/>
</dbReference>
<sequence length="218" mass="22353">MTWLSHAWPQVIDLTVAHLLLAVPAIALSLLISVPLGLLATRRPRSGGVVLGGATLLYAIPSLPLLIVVPAVLGTPLRSPITMITALTVYGVAVMVRTSADAFAAVDTQVRDAAVAVGHSPSSAFWKVELPLAVPVLTSGLRVVAVSTVALVTIGALVGISSLGTLFTDGFQRGIVAEVTTGVILTIAVALLLDGLIVVGGRLLAPWQAQQALAARGR</sequence>
<dbReference type="SUPFAM" id="SSF161098">
    <property type="entry name" value="MetI-like"/>
    <property type="match status" value="1"/>
</dbReference>
<evidence type="ECO:0000256" key="2">
    <source>
        <dbReference type="ARBA" id="ARBA00022448"/>
    </source>
</evidence>
<comment type="caution">
    <text evidence="8">The sequence shown here is derived from an EMBL/GenBank/DDBJ whole genome shotgun (WGS) entry which is preliminary data.</text>
</comment>
<evidence type="ECO:0000256" key="3">
    <source>
        <dbReference type="ARBA" id="ARBA00022692"/>
    </source>
</evidence>
<protein>
    <submittedName>
        <fullName evidence="8">ABC transporter permease</fullName>
    </submittedName>
</protein>
<keyword evidence="9" id="KW-1185">Reference proteome</keyword>
<feature type="domain" description="ABC transmembrane type-1" evidence="7">
    <location>
        <begin position="15"/>
        <end position="197"/>
    </location>
</feature>
<evidence type="ECO:0000256" key="6">
    <source>
        <dbReference type="RuleBase" id="RU363032"/>
    </source>
</evidence>
<dbReference type="Pfam" id="PF00528">
    <property type="entry name" value="BPD_transp_1"/>
    <property type="match status" value="1"/>
</dbReference>
<dbReference type="InterPro" id="IPR051204">
    <property type="entry name" value="ABC_transp_perm/SBD"/>
</dbReference>
<keyword evidence="3 6" id="KW-0812">Transmembrane</keyword>
<proteinExistence type="inferred from homology"/>
<dbReference type="CDD" id="cd06261">
    <property type="entry name" value="TM_PBP2"/>
    <property type="match status" value="1"/>
</dbReference>
<feature type="transmembrane region" description="Helical" evidence="6">
    <location>
        <begin position="20"/>
        <end position="41"/>
    </location>
</feature>
<keyword evidence="2 6" id="KW-0813">Transport</keyword>
<feature type="transmembrane region" description="Helical" evidence="6">
    <location>
        <begin position="143"/>
        <end position="167"/>
    </location>
</feature>
<name>A0ABW2Q6Q4_9MICO</name>
<dbReference type="PROSITE" id="PS50928">
    <property type="entry name" value="ABC_TM1"/>
    <property type="match status" value="1"/>
</dbReference>
<comment type="similarity">
    <text evidence="6">Belongs to the binding-protein-dependent transport system permease family.</text>
</comment>
<evidence type="ECO:0000259" key="7">
    <source>
        <dbReference type="PROSITE" id="PS50928"/>
    </source>
</evidence>
<accession>A0ABW2Q6Q4</accession>
<evidence type="ECO:0000313" key="8">
    <source>
        <dbReference type="EMBL" id="MFC7403642.1"/>
    </source>
</evidence>
<evidence type="ECO:0000256" key="4">
    <source>
        <dbReference type="ARBA" id="ARBA00022989"/>
    </source>
</evidence>
<gene>
    <name evidence="8" type="ORF">ACFQQL_00870</name>
</gene>
<keyword evidence="4 6" id="KW-1133">Transmembrane helix</keyword>
<evidence type="ECO:0000313" key="9">
    <source>
        <dbReference type="Proteomes" id="UP001596455"/>
    </source>
</evidence>
<dbReference type="PANTHER" id="PTHR30177">
    <property type="entry name" value="GLYCINE BETAINE/L-PROLINE TRANSPORT SYSTEM PERMEASE PROTEIN PROW"/>
    <property type="match status" value="1"/>
</dbReference>
<keyword evidence="5 6" id="KW-0472">Membrane</keyword>
<evidence type="ECO:0000256" key="1">
    <source>
        <dbReference type="ARBA" id="ARBA00004141"/>
    </source>
</evidence>